<dbReference type="EMBL" id="GGEC01025635">
    <property type="protein sequence ID" value="MBX06119.1"/>
    <property type="molecule type" value="Transcribed_RNA"/>
</dbReference>
<protein>
    <submittedName>
        <fullName evidence="1">Uncharacterized protein</fullName>
    </submittedName>
</protein>
<organism evidence="1">
    <name type="scientific">Rhizophora mucronata</name>
    <name type="common">Asiatic mangrove</name>
    <dbReference type="NCBI Taxonomy" id="61149"/>
    <lineage>
        <taxon>Eukaryota</taxon>
        <taxon>Viridiplantae</taxon>
        <taxon>Streptophyta</taxon>
        <taxon>Embryophyta</taxon>
        <taxon>Tracheophyta</taxon>
        <taxon>Spermatophyta</taxon>
        <taxon>Magnoliopsida</taxon>
        <taxon>eudicotyledons</taxon>
        <taxon>Gunneridae</taxon>
        <taxon>Pentapetalae</taxon>
        <taxon>rosids</taxon>
        <taxon>fabids</taxon>
        <taxon>Malpighiales</taxon>
        <taxon>Rhizophoraceae</taxon>
        <taxon>Rhizophora</taxon>
    </lineage>
</organism>
<proteinExistence type="predicted"/>
<accession>A0A2P2KK89</accession>
<sequence>MQVNVQIPFHTLFLHLYHSLFVSKVLLASCKIPLPLQFTQFSPMFCLNLFIG</sequence>
<evidence type="ECO:0000313" key="1">
    <source>
        <dbReference type="EMBL" id="MBX06119.1"/>
    </source>
</evidence>
<name>A0A2P2KK89_RHIMU</name>
<reference evidence="1" key="1">
    <citation type="submission" date="2018-02" db="EMBL/GenBank/DDBJ databases">
        <title>Rhizophora mucronata_Transcriptome.</title>
        <authorList>
            <person name="Meera S.P."/>
            <person name="Sreeshan A."/>
            <person name="Augustine A."/>
        </authorList>
    </citation>
    <scope>NUCLEOTIDE SEQUENCE</scope>
    <source>
        <tissue evidence="1">Leaf</tissue>
    </source>
</reference>
<dbReference type="AlphaFoldDB" id="A0A2P2KK89"/>